<gene>
    <name evidence="2" type="ORF">IQ16_00052</name>
</gene>
<evidence type="ECO:0008006" key="4">
    <source>
        <dbReference type="Google" id="ProtNLM"/>
    </source>
</evidence>
<evidence type="ECO:0000313" key="2">
    <source>
        <dbReference type="EMBL" id="TWI75821.1"/>
    </source>
</evidence>
<reference evidence="2 3" key="1">
    <citation type="journal article" date="2015" name="Stand. Genomic Sci.">
        <title>Genomic Encyclopedia of Bacterial and Archaeal Type Strains, Phase III: the genomes of soil and plant-associated and newly described type strains.</title>
        <authorList>
            <person name="Whitman W.B."/>
            <person name="Woyke T."/>
            <person name="Klenk H.P."/>
            <person name="Zhou Y."/>
            <person name="Lilburn T.G."/>
            <person name="Beck B.J."/>
            <person name="De Vos P."/>
            <person name="Vandamme P."/>
            <person name="Eisen J.A."/>
            <person name="Garrity G."/>
            <person name="Hugenholtz P."/>
            <person name="Kyrpides N.C."/>
        </authorList>
    </citation>
    <scope>NUCLEOTIDE SEQUENCE [LARGE SCALE GENOMIC DNA]</scope>
    <source>
        <strain evidence="2 3">CGMCC 1.10948</strain>
    </source>
</reference>
<feature type="chain" id="PRO_5022079134" description="Lectin-like protein BA14k" evidence="1">
    <location>
        <begin position="25"/>
        <end position="132"/>
    </location>
</feature>
<evidence type="ECO:0000313" key="3">
    <source>
        <dbReference type="Proteomes" id="UP000316291"/>
    </source>
</evidence>
<feature type="signal peptide" evidence="1">
    <location>
        <begin position="1"/>
        <end position="24"/>
    </location>
</feature>
<sequence>MMNPRILGAAVVAASALFSSAAPAQWAQSNPDLCQAEFANCTGLGTGSPPTAPRYRQAARRAAYQQPAPVGAPAAGSWGNPGGWGNSYAMYGGGDGGYGWNGSWSQYAARNGIVCRPGTLYKGADGRQHLCQ</sequence>
<evidence type="ECO:0000256" key="1">
    <source>
        <dbReference type="SAM" id="SignalP"/>
    </source>
</evidence>
<dbReference type="Proteomes" id="UP000316291">
    <property type="component" value="Unassembled WGS sequence"/>
</dbReference>
<proteinExistence type="predicted"/>
<keyword evidence="3" id="KW-1185">Reference proteome</keyword>
<keyword evidence="1" id="KW-0732">Signal</keyword>
<name>A0A562S348_9BRAD</name>
<dbReference type="AlphaFoldDB" id="A0A562S348"/>
<protein>
    <recommendedName>
        <fullName evidence="4">Lectin-like protein BA14k</fullName>
    </recommendedName>
</protein>
<dbReference type="EMBL" id="VLLA01000001">
    <property type="protein sequence ID" value="TWI75821.1"/>
    <property type="molecule type" value="Genomic_DNA"/>
</dbReference>
<accession>A0A562S348</accession>
<dbReference type="RefSeq" id="WP_018646659.1">
    <property type="nucleotide sequence ID" value="NZ_VLLA01000001.1"/>
</dbReference>
<comment type="caution">
    <text evidence="2">The sequence shown here is derived from an EMBL/GenBank/DDBJ whole genome shotgun (WGS) entry which is preliminary data.</text>
</comment>
<organism evidence="2 3">
    <name type="scientific">Bradyrhizobium huanghuaihaiense</name>
    <dbReference type="NCBI Taxonomy" id="990078"/>
    <lineage>
        <taxon>Bacteria</taxon>
        <taxon>Pseudomonadati</taxon>
        <taxon>Pseudomonadota</taxon>
        <taxon>Alphaproteobacteria</taxon>
        <taxon>Hyphomicrobiales</taxon>
        <taxon>Nitrobacteraceae</taxon>
        <taxon>Bradyrhizobium</taxon>
    </lineage>
</organism>